<organism evidence="3 4">
    <name type="scientific">Multifurca ochricompacta</name>
    <dbReference type="NCBI Taxonomy" id="376703"/>
    <lineage>
        <taxon>Eukaryota</taxon>
        <taxon>Fungi</taxon>
        <taxon>Dikarya</taxon>
        <taxon>Basidiomycota</taxon>
        <taxon>Agaricomycotina</taxon>
        <taxon>Agaricomycetes</taxon>
        <taxon>Russulales</taxon>
        <taxon>Russulaceae</taxon>
        <taxon>Multifurca</taxon>
    </lineage>
</organism>
<dbReference type="InterPro" id="IPR018253">
    <property type="entry name" value="DnaJ_domain_CS"/>
</dbReference>
<dbReference type="InterPro" id="IPR001623">
    <property type="entry name" value="DnaJ_domain"/>
</dbReference>
<reference evidence="3" key="1">
    <citation type="journal article" date="2022" name="New Phytol.">
        <title>Evolutionary transition to the ectomycorrhizal habit in the genomes of a hyperdiverse lineage of mushroom-forming fungi.</title>
        <authorList>
            <person name="Looney B."/>
            <person name="Miyauchi S."/>
            <person name="Morin E."/>
            <person name="Drula E."/>
            <person name="Courty P.E."/>
            <person name="Kohler A."/>
            <person name="Kuo A."/>
            <person name="LaButti K."/>
            <person name="Pangilinan J."/>
            <person name="Lipzen A."/>
            <person name="Riley R."/>
            <person name="Andreopoulos W."/>
            <person name="He G."/>
            <person name="Johnson J."/>
            <person name="Nolan M."/>
            <person name="Tritt A."/>
            <person name="Barry K.W."/>
            <person name="Grigoriev I.V."/>
            <person name="Nagy L.G."/>
            <person name="Hibbett D."/>
            <person name="Henrissat B."/>
            <person name="Matheny P.B."/>
            <person name="Labbe J."/>
            <person name="Martin F.M."/>
        </authorList>
    </citation>
    <scope>NUCLEOTIDE SEQUENCE</scope>
    <source>
        <strain evidence="3">BPL690</strain>
    </source>
</reference>
<protein>
    <recommendedName>
        <fullName evidence="2">J domain-containing protein</fullName>
    </recommendedName>
</protein>
<gene>
    <name evidence="3" type="ORF">B0F90DRAFT_919168</name>
</gene>
<dbReference type="GO" id="GO:0005789">
    <property type="term" value="C:endoplasmic reticulum membrane"/>
    <property type="evidence" value="ECO:0007669"/>
    <property type="project" value="TreeGrafter"/>
</dbReference>
<comment type="caution">
    <text evidence="3">The sequence shown here is derived from an EMBL/GenBank/DDBJ whole genome shotgun (WGS) entry which is preliminary data.</text>
</comment>
<sequence length="373" mass="41809">MLSSVFSSASDYFYLPIDDESHIDEPSPSMTPQSSTKSLLWDGSEESSADHSDDSLTRPSSPIASRSRHRGQQEIADILEQNDLYNILGLSRAAASNKLELRRAYLSRSRACHPEYAPLHILFGSLLLNVFIIIPSYSKFPHNPEATYAFQKVSVAYNVLSNPTSKRVYDSHPAAHEFANNSPGAAMRAEETLRSVVIGVFNDFLDGDLEMVRTLLRGINDLSPSLRLGDEGIDSILLTLQGLRDRVLTCRALTHTIVSTLSHLVDTHASLAKLSYLSLRPRARLSLRLARITLALPLALEQELRYQRTARARSRARRRREHRERFNVTAAESEDEAERDNDGRGGRVFFPRRVMILIEGVVLGLEKMEGVLK</sequence>
<evidence type="ECO:0000313" key="4">
    <source>
        <dbReference type="Proteomes" id="UP001203297"/>
    </source>
</evidence>
<feature type="domain" description="J" evidence="2">
    <location>
        <begin position="83"/>
        <end position="173"/>
    </location>
</feature>
<dbReference type="Proteomes" id="UP001203297">
    <property type="component" value="Unassembled WGS sequence"/>
</dbReference>
<feature type="region of interest" description="Disordered" evidence="1">
    <location>
        <begin position="311"/>
        <end position="342"/>
    </location>
</feature>
<dbReference type="GO" id="GO:0071218">
    <property type="term" value="P:cellular response to misfolded protein"/>
    <property type="evidence" value="ECO:0007669"/>
    <property type="project" value="TreeGrafter"/>
</dbReference>
<dbReference type="PROSITE" id="PS00636">
    <property type="entry name" value="DNAJ_1"/>
    <property type="match status" value="1"/>
</dbReference>
<dbReference type="PROSITE" id="PS50076">
    <property type="entry name" value="DNAJ_2"/>
    <property type="match status" value="1"/>
</dbReference>
<feature type="region of interest" description="Disordered" evidence="1">
    <location>
        <begin position="20"/>
        <end position="69"/>
    </location>
</feature>
<dbReference type="SMART" id="SM00271">
    <property type="entry name" value="DnaJ"/>
    <property type="match status" value="1"/>
</dbReference>
<evidence type="ECO:0000256" key="1">
    <source>
        <dbReference type="SAM" id="MobiDB-lite"/>
    </source>
</evidence>
<dbReference type="Gene3D" id="1.10.287.110">
    <property type="entry name" value="DnaJ domain"/>
    <property type="match status" value="1"/>
</dbReference>
<accession>A0AAD4M020</accession>
<feature type="compositionally biased region" description="Basic residues" evidence="1">
    <location>
        <begin position="311"/>
        <end position="322"/>
    </location>
</feature>
<keyword evidence="4" id="KW-1185">Reference proteome</keyword>
<evidence type="ECO:0000313" key="3">
    <source>
        <dbReference type="EMBL" id="KAI0297273.1"/>
    </source>
</evidence>
<dbReference type="InterPro" id="IPR051100">
    <property type="entry name" value="DnaJ_subfamily_B/C"/>
</dbReference>
<dbReference type="AlphaFoldDB" id="A0AAD4M020"/>
<name>A0AAD4M020_9AGAM</name>
<dbReference type="CDD" id="cd06257">
    <property type="entry name" value="DnaJ"/>
    <property type="match status" value="1"/>
</dbReference>
<dbReference type="InterPro" id="IPR036869">
    <property type="entry name" value="J_dom_sf"/>
</dbReference>
<dbReference type="PANTHER" id="PTHR43908:SF3">
    <property type="entry name" value="AT29763P-RELATED"/>
    <property type="match status" value="1"/>
</dbReference>
<dbReference type="PANTHER" id="PTHR43908">
    <property type="entry name" value="AT29763P-RELATED"/>
    <property type="match status" value="1"/>
</dbReference>
<dbReference type="EMBL" id="WTXG01000039">
    <property type="protein sequence ID" value="KAI0297273.1"/>
    <property type="molecule type" value="Genomic_DNA"/>
</dbReference>
<dbReference type="GO" id="GO:0030544">
    <property type="term" value="F:Hsp70 protein binding"/>
    <property type="evidence" value="ECO:0007669"/>
    <property type="project" value="TreeGrafter"/>
</dbReference>
<feature type="compositionally biased region" description="Polar residues" evidence="1">
    <location>
        <begin position="28"/>
        <end position="38"/>
    </location>
</feature>
<dbReference type="SUPFAM" id="SSF46565">
    <property type="entry name" value="Chaperone J-domain"/>
    <property type="match status" value="1"/>
</dbReference>
<evidence type="ECO:0000259" key="2">
    <source>
        <dbReference type="PROSITE" id="PS50076"/>
    </source>
</evidence>
<proteinExistence type="predicted"/>